<dbReference type="InterPro" id="IPR051400">
    <property type="entry name" value="HAD-like_hydrolase"/>
</dbReference>
<keyword evidence="2" id="KW-0378">Hydrolase</keyword>
<keyword evidence="3" id="KW-0460">Magnesium</keyword>
<dbReference type="OrthoDB" id="1694274at2759"/>
<gene>
    <name evidence="4" type="ORF">BSL78_07707</name>
</gene>
<evidence type="ECO:0000256" key="3">
    <source>
        <dbReference type="ARBA" id="ARBA00022842"/>
    </source>
</evidence>
<accession>A0A2G8L562</accession>
<dbReference type="Pfam" id="PF13419">
    <property type="entry name" value="HAD_2"/>
    <property type="match status" value="1"/>
</dbReference>
<comment type="caution">
    <text evidence="4">The sequence shown here is derived from an EMBL/GenBank/DDBJ whole genome shotgun (WGS) entry which is preliminary data.</text>
</comment>
<dbReference type="InterPro" id="IPR023214">
    <property type="entry name" value="HAD_sf"/>
</dbReference>
<reference evidence="4 5" key="1">
    <citation type="journal article" date="2017" name="PLoS Biol.">
        <title>The sea cucumber genome provides insights into morphological evolution and visceral regeneration.</title>
        <authorList>
            <person name="Zhang X."/>
            <person name="Sun L."/>
            <person name="Yuan J."/>
            <person name="Sun Y."/>
            <person name="Gao Y."/>
            <person name="Zhang L."/>
            <person name="Li S."/>
            <person name="Dai H."/>
            <person name="Hamel J.F."/>
            <person name="Liu C."/>
            <person name="Yu Y."/>
            <person name="Liu S."/>
            <person name="Lin W."/>
            <person name="Guo K."/>
            <person name="Jin S."/>
            <person name="Xu P."/>
            <person name="Storey K.B."/>
            <person name="Huan P."/>
            <person name="Zhang T."/>
            <person name="Zhou Y."/>
            <person name="Zhang J."/>
            <person name="Lin C."/>
            <person name="Li X."/>
            <person name="Xing L."/>
            <person name="Huo D."/>
            <person name="Sun M."/>
            <person name="Wang L."/>
            <person name="Mercier A."/>
            <person name="Li F."/>
            <person name="Yang H."/>
            <person name="Xiang J."/>
        </authorList>
    </citation>
    <scope>NUCLEOTIDE SEQUENCE [LARGE SCALE GENOMIC DNA]</scope>
    <source>
        <strain evidence="4">Shaxun</strain>
        <tissue evidence="4">Muscle</tissue>
    </source>
</reference>
<dbReference type="AlphaFoldDB" id="A0A2G8L562"/>
<dbReference type="GO" id="GO:0046380">
    <property type="term" value="P:N-acetylneuraminate biosynthetic process"/>
    <property type="evidence" value="ECO:0007669"/>
    <property type="project" value="TreeGrafter"/>
</dbReference>
<dbReference type="PANTHER" id="PTHR46470">
    <property type="entry name" value="N-ACYLNEURAMINATE-9-PHOSPHATASE"/>
    <property type="match status" value="1"/>
</dbReference>
<dbReference type="PANTHER" id="PTHR46470:SF3">
    <property type="entry name" value="N-ACYLNEURAMINATE-9-PHOSPHATASE"/>
    <property type="match status" value="1"/>
</dbReference>
<organism evidence="4 5">
    <name type="scientific">Stichopus japonicus</name>
    <name type="common">Sea cucumber</name>
    <dbReference type="NCBI Taxonomy" id="307972"/>
    <lineage>
        <taxon>Eukaryota</taxon>
        <taxon>Metazoa</taxon>
        <taxon>Echinodermata</taxon>
        <taxon>Eleutherozoa</taxon>
        <taxon>Echinozoa</taxon>
        <taxon>Holothuroidea</taxon>
        <taxon>Aspidochirotacea</taxon>
        <taxon>Aspidochirotida</taxon>
        <taxon>Stichopodidae</taxon>
        <taxon>Apostichopus</taxon>
    </lineage>
</organism>
<dbReference type="Gene3D" id="3.40.50.1000">
    <property type="entry name" value="HAD superfamily/HAD-like"/>
    <property type="match status" value="1"/>
</dbReference>
<dbReference type="InterPro" id="IPR006439">
    <property type="entry name" value="HAD-SF_hydro_IA"/>
</dbReference>
<evidence type="ECO:0000256" key="1">
    <source>
        <dbReference type="ARBA" id="ARBA00001946"/>
    </source>
</evidence>
<evidence type="ECO:0000313" key="5">
    <source>
        <dbReference type="Proteomes" id="UP000230750"/>
    </source>
</evidence>
<comment type="cofactor">
    <cofactor evidence="1">
        <name>Mg(2+)</name>
        <dbReference type="ChEBI" id="CHEBI:18420"/>
    </cofactor>
</comment>
<name>A0A2G8L562_STIJA</name>
<dbReference type="InterPro" id="IPR041492">
    <property type="entry name" value="HAD_2"/>
</dbReference>
<dbReference type="SUPFAM" id="SSF56784">
    <property type="entry name" value="HAD-like"/>
    <property type="match status" value="1"/>
</dbReference>
<dbReference type="NCBIfam" id="TIGR01549">
    <property type="entry name" value="HAD-SF-IA-v1"/>
    <property type="match status" value="1"/>
</dbReference>
<evidence type="ECO:0000256" key="2">
    <source>
        <dbReference type="ARBA" id="ARBA00022801"/>
    </source>
</evidence>
<proteinExistence type="predicted"/>
<dbReference type="GO" id="GO:0050124">
    <property type="term" value="F:N-acylneuraminate-9-phosphatase activity"/>
    <property type="evidence" value="ECO:0007669"/>
    <property type="project" value="TreeGrafter"/>
</dbReference>
<dbReference type="Proteomes" id="UP000230750">
    <property type="component" value="Unassembled WGS sequence"/>
</dbReference>
<protein>
    <submittedName>
        <fullName evidence="4">Putative N-acylneuraminate-9-phosphatase-like</fullName>
    </submittedName>
</protein>
<evidence type="ECO:0000313" key="4">
    <source>
        <dbReference type="EMBL" id="PIK55391.1"/>
    </source>
</evidence>
<dbReference type="STRING" id="307972.A0A2G8L562"/>
<dbReference type="EMBL" id="MRZV01000217">
    <property type="protein sequence ID" value="PIK55391.1"/>
    <property type="molecule type" value="Genomic_DNA"/>
</dbReference>
<dbReference type="Gene3D" id="1.20.120.710">
    <property type="entry name" value="Haloacid dehalogenase hydrolase-like domain"/>
    <property type="match status" value="1"/>
</dbReference>
<dbReference type="InterPro" id="IPR036412">
    <property type="entry name" value="HAD-like_sf"/>
</dbReference>
<dbReference type="NCBIfam" id="TIGR01509">
    <property type="entry name" value="HAD-SF-IA-v3"/>
    <property type="match status" value="1"/>
</dbReference>
<keyword evidence="5" id="KW-1185">Reference proteome</keyword>
<sequence>MEKDPNGVIPIDEWRTDLWLQAMEDSSLTEMAKKAYQLWKLTRLESVVLSDEIKRMLLNLKESYKLLLLTNGDPQVQSEKLDHCSGWNYFESVMISGNFPYEKPEPAIFEEAFQRLHLKSDECIMVGDSLSADIQGGVNAGVLATVWINSSDEDVTDVQPKPDFKLDSVLKLHKVLDKLNSS</sequence>